<organism evidence="2 3">
    <name type="scientific">Pleurodeles waltl</name>
    <name type="common">Iberian ribbed newt</name>
    <dbReference type="NCBI Taxonomy" id="8319"/>
    <lineage>
        <taxon>Eukaryota</taxon>
        <taxon>Metazoa</taxon>
        <taxon>Chordata</taxon>
        <taxon>Craniata</taxon>
        <taxon>Vertebrata</taxon>
        <taxon>Euteleostomi</taxon>
        <taxon>Amphibia</taxon>
        <taxon>Batrachia</taxon>
        <taxon>Caudata</taxon>
        <taxon>Salamandroidea</taxon>
        <taxon>Salamandridae</taxon>
        <taxon>Pleurodelinae</taxon>
        <taxon>Pleurodeles</taxon>
    </lineage>
</organism>
<sequence length="64" mass="6700">GPVRGFVFPPLSHPAPPTPTCPVSSDPGGSTAPGVLRVGLRVNHGHSLQDRGIHNTRGYPPVKR</sequence>
<dbReference type="EMBL" id="JANPWB010000011">
    <property type="protein sequence ID" value="KAJ1128799.1"/>
    <property type="molecule type" value="Genomic_DNA"/>
</dbReference>
<dbReference type="Proteomes" id="UP001066276">
    <property type="component" value="Chromosome 7"/>
</dbReference>
<gene>
    <name evidence="2" type="ORF">NDU88_007174</name>
</gene>
<feature type="region of interest" description="Disordered" evidence="1">
    <location>
        <begin position="1"/>
        <end position="64"/>
    </location>
</feature>
<evidence type="ECO:0000313" key="3">
    <source>
        <dbReference type="Proteomes" id="UP001066276"/>
    </source>
</evidence>
<keyword evidence="3" id="KW-1185">Reference proteome</keyword>
<feature type="non-terminal residue" evidence="2">
    <location>
        <position position="64"/>
    </location>
</feature>
<proteinExistence type="predicted"/>
<feature type="compositionally biased region" description="Pro residues" evidence="1">
    <location>
        <begin position="11"/>
        <end position="20"/>
    </location>
</feature>
<protein>
    <submittedName>
        <fullName evidence="2">Uncharacterized protein</fullName>
    </submittedName>
</protein>
<reference evidence="2" key="1">
    <citation type="journal article" date="2022" name="bioRxiv">
        <title>Sequencing and chromosome-scale assembly of the giantPleurodeles waltlgenome.</title>
        <authorList>
            <person name="Brown T."/>
            <person name="Elewa A."/>
            <person name="Iarovenko S."/>
            <person name="Subramanian E."/>
            <person name="Araus A.J."/>
            <person name="Petzold A."/>
            <person name="Susuki M."/>
            <person name="Suzuki K.-i.T."/>
            <person name="Hayashi T."/>
            <person name="Toyoda A."/>
            <person name="Oliveira C."/>
            <person name="Osipova E."/>
            <person name="Leigh N.D."/>
            <person name="Simon A."/>
            <person name="Yun M.H."/>
        </authorList>
    </citation>
    <scope>NUCLEOTIDE SEQUENCE</scope>
    <source>
        <strain evidence="2">20211129_DDA</strain>
        <tissue evidence="2">Liver</tissue>
    </source>
</reference>
<feature type="non-terminal residue" evidence="2">
    <location>
        <position position="1"/>
    </location>
</feature>
<dbReference type="AlphaFoldDB" id="A0AAV7PNI8"/>
<accession>A0AAV7PNI8</accession>
<evidence type="ECO:0000313" key="2">
    <source>
        <dbReference type="EMBL" id="KAJ1128799.1"/>
    </source>
</evidence>
<comment type="caution">
    <text evidence="2">The sequence shown here is derived from an EMBL/GenBank/DDBJ whole genome shotgun (WGS) entry which is preliminary data.</text>
</comment>
<name>A0AAV7PNI8_PLEWA</name>
<evidence type="ECO:0000256" key="1">
    <source>
        <dbReference type="SAM" id="MobiDB-lite"/>
    </source>
</evidence>